<protein>
    <submittedName>
        <fullName evidence="3">CPBP family intramembrane metalloprotease</fullName>
    </submittedName>
</protein>
<keyword evidence="3" id="KW-0645">Protease</keyword>
<comment type="caution">
    <text evidence="3">The sequence shown here is derived from an EMBL/GenBank/DDBJ whole genome shotgun (WGS) entry which is preliminary data.</text>
</comment>
<reference evidence="3 4" key="1">
    <citation type="submission" date="2019-03" db="EMBL/GenBank/DDBJ databases">
        <title>Genome sequence of Lentibacillus salicampi ATCC BAA-719.</title>
        <authorList>
            <person name="Maclea K.S."/>
            <person name="Simoes Junior M."/>
        </authorList>
    </citation>
    <scope>NUCLEOTIDE SEQUENCE [LARGE SCALE GENOMIC DNA]</scope>
    <source>
        <strain evidence="3 4">ATCC BAA-719</strain>
    </source>
</reference>
<keyword evidence="3" id="KW-0482">Metalloprotease</keyword>
<evidence type="ECO:0000313" key="3">
    <source>
        <dbReference type="EMBL" id="TFJ91208.1"/>
    </source>
</evidence>
<dbReference type="EMBL" id="SRHY01000069">
    <property type="protein sequence ID" value="TFJ91208.1"/>
    <property type="molecule type" value="Genomic_DNA"/>
</dbReference>
<evidence type="ECO:0000259" key="2">
    <source>
        <dbReference type="Pfam" id="PF02517"/>
    </source>
</evidence>
<dbReference type="GO" id="GO:0008237">
    <property type="term" value="F:metallopeptidase activity"/>
    <property type="evidence" value="ECO:0007669"/>
    <property type="project" value="UniProtKB-KW"/>
</dbReference>
<evidence type="ECO:0000256" key="1">
    <source>
        <dbReference type="SAM" id="Phobius"/>
    </source>
</evidence>
<evidence type="ECO:0000313" key="4">
    <source>
        <dbReference type="Proteomes" id="UP000298484"/>
    </source>
</evidence>
<gene>
    <name evidence="3" type="ORF">E4U82_18880</name>
</gene>
<dbReference type="Pfam" id="PF02517">
    <property type="entry name" value="Rce1-like"/>
    <property type="match status" value="1"/>
</dbReference>
<dbReference type="AlphaFoldDB" id="A0A4Y9A6E2"/>
<dbReference type="GO" id="GO:0006508">
    <property type="term" value="P:proteolysis"/>
    <property type="evidence" value="ECO:0007669"/>
    <property type="project" value="UniProtKB-KW"/>
</dbReference>
<organism evidence="3 4">
    <name type="scientific">Lentibacillus salicampi</name>
    <dbReference type="NCBI Taxonomy" id="175306"/>
    <lineage>
        <taxon>Bacteria</taxon>
        <taxon>Bacillati</taxon>
        <taxon>Bacillota</taxon>
        <taxon>Bacilli</taxon>
        <taxon>Bacillales</taxon>
        <taxon>Bacillaceae</taxon>
        <taxon>Lentibacillus</taxon>
    </lineage>
</organism>
<feature type="transmembrane region" description="Helical" evidence="1">
    <location>
        <begin position="135"/>
        <end position="153"/>
    </location>
</feature>
<dbReference type="GO" id="GO:0004175">
    <property type="term" value="F:endopeptidase activity"/>
    <property type="evidence" value="ECO:0007669"/>
    <property type="project" value="UniProtKB-ARBA"/>
</dbReference>
<feature type="domain" description="CAAX prenyl protease 2/Lysostaphin resistance protein A-like" evidence="2">
    <location>
        <begin position="103"/>
        <end position="199"/>
    </location>
</feature>
<dbReference type="Proteomes" id="UP000298484">
    <property type="component" value="Unassembled WGS sequence"/>
</dbReference>
<dbReference type="GO" id="GO:0080120">
    <property type="term" value="P:CAAX-box protein maturation"/>
    <property type="evidence" value="ECO:0007669"/>
    <property type="project" value="UniProtKB-ARBA"/>
</dbReference>
<accession>A0A4Y9A6E2</accession>
<keyword evidence="4" id="KW-1185">Reference proteome</keyword>
<feature type="transmembrane region" description="Helical" evidence="1">
    <location>
        <begin position="70"/>
        <end position="91"/>
    </location>
</feature>
<feature type="transmembrane region" description="Helical" evidence="1">
    <location>
        <begin position="103"/>
        <end position="123"/>
    </location>
</feature>
<dbReference type="PANTHER" id="PTHR39430">
    <property type="entry name" value="MEMBRANE-ASSOCIATED PROTEASE-RELATED"/>
    <property type="match status" value="1"/>
</dbReference>
<dbReference type="OrthoDB" id="1437285at2"/>
<dbReference type="InterPro" id="IPR003675">
    <property type="entry name" value="Rce1/LyrA-like_dom"/>
</dbReference>
<keyword evidence="3" id="KW-0378">Hydrolase</keyword>
<feature type="transmembrane region" description="Helical" evidence="1">
    <location>
        <begin position="186"/>
        <end position="203"/>
    </location>
</feature>
<keyword evidence="1" id="KW-1133">Transmembrane helix</keyword>
<feature type="transmembrane region" description="Helical" evidence="1">
    <location>
        <begin position="24"/>
        <end position="49"/>
    </location>
</feature>
<feature type="transmembrane region" description="Helical" evidence="1">
    <location>
        <begin position="159"/>
        <end position="179"/>
    </location>
</feature>
<keyword evidence="1" id="KW-0472">Membrane</keyword>
<keyword evidence="1" id="KW-0812">Transmembrane</keyword>
<sequence length="204" mass="23319">MIFFLLWCLRELWLVQYINMMPPVLTAITSAGIKIVVWVLPVLWLVTAVEKRNPLTYLGLSVNVSKGLKWAGWFTLALAVCFLMANVLILGNGINLDLGFDEWLNTIIIVGITEEIVFRGFILNKCMEMFNFWKANIITSLLFVSIHFPIWIYEGLFQFPYVIGTTVNVFVVGVLFGYVYKKSGSLWSVIIIHSMYNLFVTVFG</sequence>
<dbReference type="PANTHER" id="PTHR39430:SF1">
    <property type="entry name" value="PROTEASE"/>
    <property type="match status" value="1"/>
</dbReference>
<name>A0A4Y9A6E2_9BACI</name>
<proteinExistence type="predicted"/>